<evidence type="ECO:0000256" key="1">
    <source>
        <dbReference type="SAM" id="MobiDB-lite"/>
    </source>
</evidence>
<evidence type="ECO:0000313" key="3">
    <source>
        <dbReference type="Proteomes" id="UP000001075"/>
    </source>
</evidence>
<proteinExistence type="predicted"/>
<protein>
    <submittedName>
        <fullName evidence="2">Uncharacterized protein</fullName>
    </submittedName>
</protein>
<name>G3HUV0_CRIGR</name>
<dbReference type="AlphaFoldDB" id="G3HUV0"/>
<gene>
    <name evidence="2" type="ORF">I79_014718</name>
</gene>
<accession>G3HUV0</accession>
<evidence type="ECO:0000313" key="2">
    <source>
        <dbReference type="EMBL" id="EGW01893.1"/>
    </source>
</evidence>
<dbReference type="Proteomes" id="UP000001075">
    <property type="component" value="Unassembled WGS sequence"/>
</dbReference>
<sequence length="105" mass="11209">MRAPCGPCLLGVCLPVGTPPPLTYSTVRQRGTPQTVVSVCADSPPPACPSTRHPALHPWEGTRAQAPESRPVDRHHGFAFSMCPCPVCGDFRPLGRQCALACFTQ</sequence>
<organism evidence="2 3">
    <name type="scientific">Cricetulus griseus</name>
    <name type="common">Chinese hamster</name>
    <name type="synonym">Cricetulus barabensis griseus</name>
    <dbReference type="NCBI Taxonomy" id="10029"/>
    <lineage>
        <taxon>Eukaryota</taxon>
        <taxon>Metazoa</taxon>
        <taxon>Chordata</taxon>
        <taxon>Craniata</taxon>
        <taxon>Vertebrata</taxon>
        <taxon>Euteleostomi</taxon>
        <taxon>Mammalia</taxon>
        <taxon>Eutheria</taxon>
        <taxon>Euarchontoglires</taxon>
        <taxon>Glires</taxon>
        <taxon>Rodentia</taxon>
        <taxon>Myomorpha</taxon>
        <taxon>Muroidea</taxon>
        <taxon>Cricetidae</taxon>
        <taxon>Cricetinae</taxon>
        <taxon>Cricetulus</taxon>
    </lineage>
</organism>
<feature type="region of interest" description="Disordered" evidence="1">
    <location>
        <begin position="49"/>
        <end position="70"/>
    </location>
</feature>
<reference evidence="3" key="1">
    <citation type="journal article" date="2011" name="Nat. Biotechnol.">
        <title>The genomic sequence of the Chinese hamster ovary (CHO)-K1 cell line.</title>
        <authorList>
            <person name="Xu X."/>
            <person name="Nagarajan H."/>
            <person name="Lewis N.E."/>
            <person name="Pan S."/>
            <person name="Cai Z."/>
            <person name="Liu X."/>
            <person name="Chen W."/>
            <person name="Xie M."/>
            <person name="Wang W."/>
            <person name="Hammond S."/>
            <person name="Andersen M.R."/>
            <person name="Neff N."/>
            <person name="Passarelli B."/>
            <person name="Koh W."/>
            <person name="Fan H.C."/>
            <person name="Wang J."/>
            <person name="Gui Y."/>
            <person name="Lee K.H."/>
            <person name="Betenbaugh M.J."/>
            <person name="Quake S.R."/>
            <person name="Famili I."/>
            <person name="Palsson B.O."/>
            <person name="Wang J."/>
        </authorList>
    </citation>
    <scope>NUCLEOTIDE SEQUENCE [LARGE SCALE GENOMIC DNA]</scope>
    <source>
        <strain evidence="3">CHO K1 cell line</strain>
    </source>
</reference>
<dbReference type="EMBL" id="JH000753">
    <property type="protein sequence ID" value="EGW01893.1"/>
    <property type="molecule type" value="Genomic_DNA"/>
</dbReference>
<dbReference type="InParanoid" id="G3HUV0"/>